<name>A0ABV0ZJB5_9TELE</name>
<keyword evidence="2" id="KW-1185">Reference proteome</keyword>
<gene>
    <name evidence="1" type="ORF">AMECASPLE_004573</name>
</gene>
<sequence>DCPASNFTHLHINSSAFPFLLKKRFPQHDTAIMNHGDGSSGLPLCSVQGAFRRKVTPEQTLRTLMGLLAQEHLQDPPLRADDSVFLGDQLLELHNNNKRSRSRGTEEETGLKREKTINLTVTPMYSPIFKPSFTSPPRCAAGLCLYFCTCEILTLSDIQHLSQMIPDHTLLMHFSTFLEPSTRCILCS</sequence>
<reference evidence="1 2" key="1">
    <citation type="submission" date="2021-06" db="EMBL/GenBank/DDBJ databases">
        <authorList>
            <person name="Palmer J.M."/>
        </authorList>
    </citation>
    <scope>NUCLEOTIDE SEQUENCE [LARGE SCALE GENOMIC DNA]</scope>
    <source>
        <strain evidence="1 2">AS_MEX2019</strain>
        <tissue evidence="1">Muscle</tissue>
    </source>
</reference>
<evidence type="ECO:0000313" key="2">
    <source>
        <dbReference type="Proteomes" id="UP001469553"/>
    </source>
</evidence>
<dbReference type="Proteomes" id="UP001469553">
    <property type="component" value="Unassembled WGS sequence"/>
</dbReference>
<feature type="non-terminal residue" evidence="1">
    <location>
        <position position="1"/>
    </location>
</feature>
<evidence type="ECO:0000313" key="1">
    <source>
        <dbReference type="EMBL" id="MEQ2306096.1"/>
    </source>
</evidence>
<comment type="caution">
    <text evidence="1">The sequence shown here is derived from an EMBL/GenBank/DDBJ whole genome shotgun (WGS) entry which is preliminary data.</text>
</comment>
<organism evidence="1 2">
    <name type="scientific">Ameca splendens</name>
    <dbReference type="NCBI Taxonomy" id="208324"/>
    <lineage>
        <taxon>Eukaryota</taxon>
        <taxon>Metazoa</taxon>
        <taxon>Chordata</taxon>
        <taxon>Craniata</taxon>
        <taxon>Vertebrata</taxon>
        <taxon>Euteleostomi</taxon>
        <taxon>Actinopterygii</taxon>
        <taxon>Neopterygii</taxon>
        <taxon>Teleostei</taxon>
        <taxon>Neoteleostei</taxon>
        <taxon>Acanthomorphata</taxon>
        <taxon>Ovalentaria</taxon>
        <taxon>Atherinomorphae</taxon>
        <taxon>Cyprinodontiformes</taxon>
        <taxon>Goodeidae</taxon>
        <taxon>Ameca</taxon>
    </lineage>
</organism>
<proteinExistence type="predicted"/>
<protein>
    <submittedName>
        <fullName evidence="1">Uncharacterized protein</fullName>
    </submittedName>
</protein>
<dbReference type="EMBL" id="JAHRIP010066029">
    <property type="protein sequence ID" value="MEQ2306096.1"/>
    <property type="molecule type" value="Genomic_DNA"/>
</dbReference>
<accession>A0ABV0ZJB5</accession>